<reference evidence="3 4" key="1">
    <citation type="submission" date="2014-04" db="EMBL/GenBank/DDBJ databases">
        <authorList>
            <consortium name="DOE Joint Genome Institute"/>
            <person name="Kuo A."/>
            <person name="Gay G."/>
            <person name="Dore J."/>
            <person name="Kohler A."/>
            <person name="Nagy L.G."/>
            <person name="Floudas D."/>
            <person name="Copeland A."/>
            <person name="Barry K.W."/>
            <person name="Cichocki N."/>
            <person name="Veneault-Fourrey C."/>
            <person name="LaButti K."/>
            <person name="Lindquist E.A."/>
            <person name="Lipzen A."/>
            <person name="Lundell T."/>
            <person name="Morin E."/>
            <person name="Murat C."/>
            <person name="Sun H."/>
            <person name="Tunlid A."/>
            <person name="Henrissat B."/>
            <person name="Grigoriev I.V."/>
            <person name="Hibbett D.S."/>
            <person name="Martin F."/>
            <person name="Nordberg H.P."/>
            <person name="Cantor M.N."/>
            <person name="Hua S.X."/>
        </authorList>
    </citation>
    <scope>NUCLEOTIDE SEQUENCE [LARGE SCALE GENOMIC DNA]</scope>
    <source>
        <strain evidence="4">h7</strain>
    </source>
</reference>
<keyword evidence="4" id="KW-1185">Reference proteome</keyword>
<organism evidence="3 4">
    <name type="scientific">Hebeloma cylindrosporum</name>
    <dbReference type="NCBI Taxonomy" id="76867"/>
    <lineage>
        <taxon>Eukaryota</taxon>
        <taxon>Fungi</taxon>
        <taxon>Dikarya</taxon>
        <taxon>Basidiomycota</taxon>
        <taxon>Agaricomycotina</taxon>
        <taxon>Agaricomycetes</taxon>
        <taxon>Agaricomycetidae</taxon>
        <taxon>Agaricales</taxon>
        <taxon>Agaricineae</taxon>
        <taxon>Hymenogastraceae</taxon>
        <taxon>Hebeloma</taxon>
    </lineage>
</organism>
<evidence type="ECO:0000313" key="3">
    <source>
        <dbReference type="EMBL" id="KIM40679.1"/>
    </source>
</evidence>
<gene>
    <name evidence="3" type="ORF">M413DRAFT_19243</name>
</gene>
<dbReference type="OrthoDB" id="2559662at2759"/>
<accession>A0A0C3C8Z5</accession>
<evidence type="ECO:0000256" key="1">
    <source>
        <dbReference type="SAM" id="MobiDB-lite"/>
    </source>
</evidence>
<evidence type="ECO:0000313" key="4">
    <source>
        <dbReference type="Proteomes" id="UP000053424"/>
    </source>
</evidence>
<sequence length="484" mass="56629">MLEAVKEQWRNKGRLVRTRQRRFQWLFLCVIAIVVLTLYTTVHQAKQPSFFPSFSPFAVDLDQPPTYEKLKKWERDLPQHNLDLPYPEGRTGGYVLFKNQIQMLGWNNQLNEVLMNTWLAYKSGRAYVFQDYIWKSDYYPWPESKFRESPPHTPLNALIAGPSAGGPWDPDDPAPRSVSEQWFDIVCPKEERRIINTHDVKPPIQWEDGDVIFNHWQKLLSEAPERCLEIQPAPREEDGFPQTFDLFLWGSDRILSLWEAFRDSPVSRLFETSPIVQAAVDRNAYLFMPRGPRPPVPVSRNPYDRMLAIHLRRGDFKEACLSLANWNSTFYSWNLLPDLPDKFVNPPGYQWGNNTPENVAFYLERCYPTDEFILKKIRTARDEYVKAAKPGDVRHLDVLFLLTNDKSDWVTNLKKELSKDGWHTIVTTRDLELDQEQKDVGMAVDMDFARKAAVFIGNGWSSFTSNIVHRRLVDRKEPISIRFY</sequence>
<feature type="transmembrane region" description="Helical" evidence="2">
    <location>
        <begin position="23"/>
        <end position="42"/>
    </location>
</feature>
<protein>
    <submittedName>
        <fullName evidence="3">Uncharacterized protein</fullName>
    </submittedName>
</protein>
<dbReference type="Gene3D" id="3.40.50.11350">
    <property type="match status" value="1"/>
</dbReference>
<name>A0A0C3C8Z5_HEBCY</name>
<reference evidence="4" key="2">
    <citation type="submission" date="2015-01" db="EMBL/GenBank/DDBJ databases">
        <title>Evolutionary Origins and Diversification of the Mycorrhizal Mutualists.</title>
        <authorList>
            <consortium name="DOE Joint Genome Institute"/>
            <consortium name="Mycorrhizal Genomics Consortium"/>
            <person name="Kohler A."/>
            <person name="Kuo A."/>
            <person name="Nagy L.G."/>
            <person name="Floudas D."/>
            <person name="Copeland A."/>
            <person name="Barry K.W."/>
            <person name="Cichocki N."/>
            <person name="Veneault-Fourrey C."/>
            <person name="LaButti K."/>
            <person name="Lindquist E.A."/>
            <person name="Lipzen A."/>
            <person name="Lundell T."/>
            <person name="Morin E."/>
            <person name="Murat C."/>
            <person name="Riley R."/>
            <person name="Ohm R."/>
            <person name="Sun H."/>
            <person name="Tunlid A."/>
            <person name="Henrissat B."/>
            <person name="Grigoriev I.V."/>
            <person name="Hibbett D.S."/>
            <person name="Martin F."/>
        </authorList>
    </citation>
    <scope>NUCLEOTIDE SEQUENCE [LARGE SCALE GENOMIC DNA]</scope>
    <source>
        <strain evidence="4">h7</strain>
    </source>
</reference>
<keyword evidence="2" id="KW-0812">Transmembrane</keyword>
<dbReference type="CDD" id="cd11296">
    <property type="entry name" value="O-FucT_like"/>
    <property type="match status" value="1"/>
</dbReference>
<dbReference type="HOGENOM" id="CLU_014826_0_0_1"/>
<keyword evidence="2" id="KW-1133">Transmembrane helix</keyword>
<dbReference type="EMBL" id="KN831782">
    <property type="protein sequence ID" value="KIM40679.1"/>
    <property type="molecule type" value="Genomic_DNA"/>
</dbReference>
<dbReference type="AlphaFoldDB" id="A0A0C3C8Z5"/>
<evidence type="ECO:0000256" key="2">
    <source>
        <dbReference type="SAM" id="Phobius"/>
    </source>
</evidence>
<proteinExistence type="predicted"/>
<keyword evidence="2" id="KW-0472">Membrane</keyword>
<dbReference type="STRING" id="686832.A0A0C3C8Z5"/>
<feature type="region of interest" description="Disordered" evidence="1">
    <location>
        <begin position="152"/>
        <end position="173"/>
    </location>
</feature>
<dbReference type="Proteomes" id="UP000053424">
    <property type="component" value="Unassembled WGS sequence"/>
</dbReference>